<feature type="region of interest" description="Disordered" evidence="1">
    <location>
        <begin position="342"/>
        <end position="400"/>
    </location>
</feature>
<dbReference type="EnsemblPlants" id="OPUNC03G08420.1">
    <property type="protein sequence ID" value="OPUNC03G08420.1"/>
    <property type="gene ID" value="OPUNC03G08420"/>
</dbReference>
<feature type="compositionally biased region" description="Basic residues" evidence="1">
    <location>
        <begin position="369"/>
        <end position="379"/>
    </location>
</feature>
<feature type="compositionally biased region" description="Basic and acidic residues" evidence="1">
    <location>
        <begin position="385"/>
        <end position="400"/>
    </location>
</feature>
<sequence length="603" mass="67323">MYSHIYNPHLQLFIPVLFIPPTSSPLLPPLSHFTSLVCSSWYPSPTHSLAQSSGGRFLLLLLSWESEKYRGEKAQQDCFFWFRFQLLLRQHEEALLLPLPADTGRLSCSRRGRGVHRRQHWHGHDIGTGADADHDAAPFAEHPPRAAVRRGPGDARGARQHRHPRHRLGAERAAPRHRQLQCHGGQLGGAQRGRALPFREHHCHRGRLRGALHAAQRGAAAHAGHPLPPERAGGRGARPVHQDLDAALVVHHPRLVPAVTGLLQPLAGPGAGAAAQVLAVHRLAADAQRVPVLRLHALQRRHPAGLRAVPAAAAEQGGGGRQHPVALHQCVRRGGGRRLLRHGVPQRHQRAGDGDGDRVAAQGRPVQRTGRHLRQRRHLQQQPHPARDEHHRHAEAPRCRRADVHLRALRRGHPPRLDVGEVLGPVRHERHPGVHPAPDWLRRAARQRHDEPDLLRGAGGRRREDAAGGARLGLRPGQGGLLRADAGAAVLRPGQRGGARHLRLQRLLPWHGHGLRDVLLQRCRRYHHHRSQPWVLRLRWKWWEERDVVAERHIACAVVKLHGGGLRRAPGDRGRLVVRPRRRRRAAVERRPSIVDSETSSLV</sequence>
<keyword evidence="3" id="KW-1185">Reference proteome</keyword>
<name>A0A0E0KAM7_ORYPU</name>
<dbReference type="HOGENOM" id="CLU_452995_0_0_1"/>
<evidence type="ECO:0000256" key="1">
    <source>
        <dbReference type="SAM" id="MobiDB-lite"/>
    </source>
</evidence>
<dbReference type="AlphaFoldDB" id="A0A0E0KAM7"/>
<feature type="region of interest" description="Disordered" evidence="1">
    <location>
        <begin position="142"/>
        <end position="178"/>
    </location>
</feature>
<reference evidence="2" key="1">
    <citation type="submission" date="2015-04" db="UniProtKB">
        <authorList>
            <consortium name="EnsemblPlants"/>
        </authorList>
    </citation>
    <scope>IDENTIFICATION</scope>
</reference>
<reference evidence="2" key="2">
    <citation type="submission" date="2018-05" db="EMBL/GenBank/DDBJ databases">
        <title>OpunRS2 (Oryza punctata Reference Sequence Version 2).</title>
        <authorList>
            <person name="Zhang J."/>
            <person name="Kudrna D."/>
            <person name="Lee S."/>
            <person name="Talag J."/>
            <person name="Welchert J."/>
            <person name="Wing R.A."/>
        </authorList>
    </citation>
    <scope>NUCLEOTIDE SEQUENCE [LARGE SCALE GENOMIC DNA]</scope>
</reference>
<feature type="region of interest" description="Disordered" evidence="1">
    <location>
        <begin position="453"/>
        <end position="474"/>
    </location>
</feature>
<organism evidence="2">
    <name type="scientific">Oryza punctata</name>
    <name type="common">Red rice</name>
    <dbReference type="NCBI Taxonomy" id="4537"/>
    <lineage>
        <taxon>Eukaryota</taxon>
        <taxon>Viridiplantae</taxon>
        <taxon>Streptophyta</taxon>
        <taxon>Embryophyta</taxon>
        <taxon>Tracheophyta</taxon>
        <taxon>Spermatophyta</taxon>
        <taxon>Magnoliopsida</taxon>
        <taxon>Liliopsida</taxon>
        <taxon>Poales</taxon>
        <taxon>Poaceae</taxon>
        <taxon>BOP clade</taxon>
        <taxon>Oryzoideae</taxon>
        <taxon>Oryzeae</taxon>
        <taxon>Oryzinae</taxon>
        <taxon>Oryza</taxon>
    </lineage>
</organism>
<dbReference type="OMA" id="ARDEHHR"/>
<protein>
    <submittedName>
        <fullName evidence="2">Uncharacterized protein</fullName>
    </submittedName>
</protein>
<dbReference type="Proteomes" id="UP000026962">
    <property type="component" value="Chromosome 3"/>
</dbReference>
<feature type="compositionally biased region" description="Basic residues" evidence="1">
    <location>
        <begin position="158"/>
        <end position="167"/>
    </location>
</feature>
<dbReference type="Gramene" id="OPUNC03G08420.1">
    <property type="protein sequence ID" value="OPUNC03G08420.1"/>
    <property type="gene ID" value="OPUNC03G08420"/>
</dbReference>
<accession>A0A0E0KAM7</accession>
<feature type="region of interest" description="Disordered" evidence="1">
    <location>
        <begin position="218"/>
        <end position="237"/>
    </location>
</feature>
<evidence type="ECO:0000313" key="3">
    <source>
        <dbReference type="Proteomes" id="UP000026962"/>
    </source>
</evidence>
<proteinExistence type="predicted"/>
<evidence type="ECO:0000313" key="2">
    <source>
        <dbReference type="EnsemblPlants" id="OPUNC03G08420.1"/>
    </source>
</evidence>